<organism evidence="4">
    <name type="scientific">Culex pipiens</name>
    <name type="common">House mosquito</name>
    <dbReference type="NCBI Taxonomy" id="7175"/>
    <lineage>
        <taxon>Eukaryota</taxon>
        <taxon>Metazoa</taxon>
        <taxon>Ecdysozoa</taxon>
        <taxon>Arthropoda</taxon>
        <taxon>Hexapoda</taxon>
        <taxon>Insecta</taxon>
        <taxon>Pterygota</taxon>
        <taxon>Neoptera</taxon>
        <taxon>Endopterygota</taxon>
        <taxon>Diptera</taxon>
        <taxon>Nematocera</taxon>
        <taxon>Culicoidea</taxon>
        <taxon>Culicidae</taxon>
        <taxon>Culicinae</taxon>
        <taxon>Culicini</taxon>
        <taxon>Culex</taxon>
        <taxon>Culex</taxon>
    </lineage>
</organism>
<protein>
    <submittedName>
        <fullName evidence="4">(northern house mosquito) hypothetical protein</fullName>
    </submittedName>
</protein>
<dbReference type="PANTHER" id="PTHR13067">
    <property type="entry name" value="CASPASE-ACTIVATED DNASE"/>
    <property type="match status" value="1"/>
</dbReference>
<dbReference type="PANTHER" id="PTHR13067:SF2">
    <property type="entry name" value="CASPASE-ACTIVATED DNASE"/>
    <property type="match status" value="1"/>
</dbReference>
<proteinExistence type="predicted"/>
<dbReference type="Gene3D" id="3.10.20.10">
    <property type="match status" value="1"/>
</dbReference>
<dbReference type="SMART" id="SM00266">
    <property type="entry name" value="CAD"/>
    <property type="match status" value="1"/>
</dbReference>
<name>A0A8D8G1B9_CULPI</name>
<dbReference type="InterPro" id="IPR039729">
    <property type="entry name" value="DFF40"/>
</dbReference>
<keyword evidence="1 2" id="KW-0053">Apoptosis</keyword>
<dbReference type="GO" id="GO:0004520">
    <property type="term" value="F:DNA endonuclease activity"/>
    <property type="evidence" value="ECO:0007669"/>
    <property type="project" value="InterPro"/>
</dbReference>
<dbReference type="GO" id="GO:0006309">
    <property type="term" value="P:apoptotic DNA fragmentation"/>
    <property type="evidence" value="ECO:0007669"/>
    <property type="project" value="InterPro"/>
</dbReference>
<dbReference type="EMBL" id="HBUE01116967">
    <property type="protein sequence ID" value="CAG6490800.1"/>
    <property type="molecule type" value="Transcribed_RNA"/>
</dbReference>
<dbReference type="SUPFAM" id="SSF54277">
    <property type="entry name" value="CAD &amp; PB1 domains"/>
    <property type="match status" value="1"/>
</dbReference>
<dbReference type="PROSITE" id="PS51135">
    <property type="entry name" value="CIDE_N"/>
    <property type="match status" value="1"/>
</dbReference>
<dbReference type="AlphaFoldDB" id="A0A8D8G1B9"/>
<evidence type="ECO:0000313" key="4">
    <source>
        <dbReference type="EMBL" id="CAG6490800.1"/>
    </source>
</evidence>
<sequence>MFNIRSSPKKSSGAGPLQGYKITNELRSKKYGVAADSLRMLRKKAEEKFKLENCRVYLAQDGVEVLDEDYFRTLPAQVLFVVAERDTIVKTGKWRLFYRPMTIINITIFHPSPPPRVDRDPL</sequence>
<feature type="domain" description="CIDE-N" evidence="3">
    <location>
        <begin position="16"/>
        <end position="91"/>
    </location>
</feature>
<dbReference type="FunFam" id="3.10.20.10:FF:000015">
    <property type="entry name" value="DNAation factor-related protein 4"/>
    <property type="match status" value="1"/>
</dbReference>
<dbReference type="Pfam" id="PF02017">
    <property type="entry name" value="CIDE-N"/>
    <property type="match status" value="1"/>
</dbReference>
<dbReference type="InterPro" id="IPR003508">
    <property type="entry name" value="CIDE-N_dom"/>
</dbReference>
<accession>A0A8D8G1B9</accession>
<evidence type="ECO:0000256" key="2">
    <source>
        <dbReference type="PROSITE-ProRule" id="PRU00447"/>
    </source>
</evidence>
<evidence type="ECO:0000256" key="1">
    <source>
        <dbReference type="ARBA" id="ARBA00022703"/>
    </source>
</evidence>
<evidence type="ECO:0000259" key="3">
    <source>
        <dbReference type="PROSITE" id="PS51135"/>
    </source>
</evidence>
<reference evidence="4" key="1">
    <citation type="submission" date="2021-05" db="EMBL/GenBank/DDBJ databases">
        <authorList>
            <person name="Alioto T."/>
            <person name="Alioto T."/>
            <person name="Gomez Garrido J."/>
        </authorList>
    </citation>
    <scope>NUCLEOTIDE SEQUENCE</scope>
</reference>